<sequence length="394" mass="44104">MTPSPVTITFRARAAEIPPELWAACFGAPLEGRFWYETLEASGLEDQFRFLYAMIERDGAPVGIAPCFVHDVPIALVAPDAVAAVLKVLSRVIPRVGYQRTLFVGSPCSDEGTVGLFPGVTLAEVIEPLARAIREKARELRAPMVVFKDFAEGDLEALRRLGPAEGFFEMPSYPGTAVALPPPDREAYIRSLGHTQRHNLLKKLRRSRELLELTTTVVDRPGDAELAEIFGLFMQTYERGKTKFERLDLRFFEQVREKPEARFILQRDAKTGALVTFMLVFHLGGRVINKFIGIDYARAGKTYLYFRLFDAAVDFAYSVGARELQSGQTGYRAKFDLGHRLVPLHNVVRHRNPLVHALFRVIGTRVTVGSLDPDLDTHFKAKEKKGGAGSEKRE</sequence>
<protein>
    <submittedName>
        <fullName evidence="1">Uncharacterized protein</fullName>
    </submittedName>
</protein>
<dbReference type="AlphaFoldDB" id="A0A1J5RHV5"/>
<reference evidence="1" key="1">
    <citation type="submission" date="2016-10" db="EMBL/GenBank/DDBJ databases">
        <title>Sequence of Gallionella enrichment culture.</title>
        <authorList>
            <person name="Poehlein A."/>
            <person name="Muehling M."/>
            <person name="Daniel R."/>
        </authorList>
    </citation>
    <scope>NUCLEOTIDE SEQUENCE</scope>
</reference>
<accession>A0A1J5RHV5</accession>
<gene>
    <name evidence="1" type="ORF">GALL_223640</name>
</gene>
<dbReference type="InterPro" id="IPR016181">
    <property type="entry name" value="Acyl_CoA_acyltransferase"/>
</dbReference>
<organism evidence="1">
    <name type="scientific">mine drainage metagenome</name>
    <dbReference type="NCBI Taxonomy" id="410659"/>
    <lineage>
        <taxon>unclassified sequences</taxon>
        <taxon>metagenomes</taxon>
        <taxon>ecological metagenomes</taxon>
    </lineage>
</organism>
<name>A0A1J5RHV5_9ZZZZ</name>
<proteinExistence type="predicted"/>
<dbReference type="SUPFAM" id="SSF55729">
    <property type="entry name" value="Acyl-CoA N-acyltransferases (Nat)"/>
    <property type="match status" value="1"/>
</dbReference>
<dbReference type="EMBL" id="MLJW01000162">
    <property type="protein sequence ID" value="OIQ95688.1"/>
    <property type="molecule type" value="Genomic_DNA"/>
</dbReference>
<comment type="caution">
    <text evidence="1">The sequence shown here is derived from an EMBL/GenBank/DDBJ whole genome shotgun (WGS) entry which is preliminary data.</text>
</comment>
<evidence type="ECO:0000313" key="1">
    <source>
        <dbReference type="EMBL" id="OIQ95688.1"/>
    </source>
</evidence>